<dbReference type="Pfam" id="PF00083">
    <property type="entry name" value="Sugar_tr"/>
    <property type="match status" value="1"/>
</dbReference>
<dbReference type="InterPro" id="IPR005828">
    <property type="entry name" value="MFS_sugar_transport-like"/>
</dbReference>
<dbReference type="EMBL" id="JAHFXF010000056">
    <property type="protein sequence ID" value="KAG9698313.1"/>
    <property type="molecule type" value="Genomic_DNA"/>
</dbReference>
<dbReference type="GO" id="GO:0016020">
    <property type="term" value="C:membrane"/>
    <property type="evidence" value="ECO:0007669"/>
    <property type="project" value="UniProtKB-SubCell"/>
</dbReference>
<feature type="non-terminal residue" evidence="10">
    <location>
        <position position="1"/>
    </location>
</feature>
<feature type="compositionally biased region" description="Basic and acidic residues" evidence="7">
    <location>
        <begin position="598"/>
        <end position="607"/>
    </location>
</feature>
<evidence type="ECO:0000256" key="5">
    <source>
        <dbReference type="ARBA" id="ARBA00022989"/>
    </source>
</evidence>
<accession>A0A9P8EU34</accession>
<feature type="transmembrane region" description="Helical" evidence="8">
    <location>
        <begin position="464"/>
        <end position="483"/>
    </location>
</feature>
<evidence type="ECO:0000256" key="4">
    <source>
        <dbReference type="ARBA" id="ARBA00022692"/>
    </source>
</evidence>
<feature type="transmembrane region" description="Helical" evidence="8">
    <location>
        <begin position="21"/>
        <end position="49"/>
    </location>
</feature>
<evidence type="ECO:0000313" key="10">
    <source>
        <dbReference type="EMBL" id="KAG9698313.1"/>
    </source>
</evidence>
<feature type="transmembrane region" description="Helical" evidence="8">
    <location>
        <begin position="288"/>
        <end position="310"/>
    </location>
</feature>
<dbReference type="InterPro" id="IPR021858">
    <property type="entry name" value="Fun_TF"/>
</dbReference>
<keyword evidence="4 8" id="KW-0812">Transmembrane</keyword>
<feature type="transmembrane region" description="Helical" evidence="8">
    <location>
        <begin position="155"/>
        <end position="177"/>
    </location>
</feature>
<dbReference type="PANTHER" id="PTHR48022:SF60">
    <property type="entry name" value="MAJOR FACILITATOR SUPERFAMILY (MFS) PROFILE DOMAIN-CONTAINING PROTEIN"/>
    <property type="match status" value="1"/>
</dbReference>
<dbReference type="InterPro" id="IPR036259">
    <property type="entry name" value="MFS_trans_sf"/>
</dbReference>
<evidence type="ECO:0000256" key="2">
    <source>
        <dbReference type="ARBA" id="ARBA00010992"/>
    </source>
</evidence>
<evidence type="ECO:0000256" key="8">
    <source>
        <dbReference type="SAM" id="Phobius"/>
    </source>
</evidence>
<reference evidence="10" key="1">
    <citation type="journal article" date="2021" name="J Fungi (Basel)">
        <title>Virulence traits and population genomics of the black yeast Aureobasidium melanogenum.</title>
        <authorList>
            <person name="Cernosa A."/>
            <person name="Sun X."/>
            <person name="Gostincar C."/>
            <person name="Fang C."/>
            <person name="Gunde-Cimerman N."/>
            <person name="Song Z."/>
        </authorList>
    </citation>
    <scope>NUCLEOTIDE SEQUENCE</scope>
    <source>
        <strain evidence="10">EXF-9911</strain>
    </source>
</reference>
<dbReference type="Proteomes" id="UP000779574">
    <property type="component" value="Unassembled WGS sequence"/>
</dbReference>
<feature type="domain" description="Major facilitator superfamily (MFS) profile" evidence="9">
    <location>
        <begin position="24"/>
        <end position="486"/>
    </location>
</feature>
<dbReference type="InterPro" id="IPR050360">
    <property type="entry name" value="MFS_Sugar_Transporters"/>
</dbReference>
<keyword evidence="6 8" id="KW-0472">Membrane</keyword>
<sequence>MGGLHAVEDRPTPKEVYNWRLYTEALIIATGSLLFGYDSAFVGTTIARASFKKDFSITKATAAGISSNITSAFQAGAFFGALFCYFLTERVGRKWALQANVVVYLVGAVLMTVATHQLSFIYAGRVLTGLGCGAITATVPSYIAELSVPSIRGILTGLFEVAYQVGSLIGFCVNYGINKNMNVKSSLSWRIPMAIQLIPAAILLAGGFFLHESPLWLMRKGREAEAKAALVQLRHLPVEHEYLQEDVQDMQSRLDEEAAIAARYGRGSLAFIRGCLNELSRSGMRNRVLLVFCAFALQNLSGASAINYYSPTLFGSLGVTDIPLYTGIYGLVKAVASIIYYIFFVDMLGRRNPVLVSSIACSLCLWFVGAYVKVGHPASAIAAGEPLSASTAAGGRAAIGMIMIYSIFWSFGLNGIPWIVSAEIFPGSLRVLTGTYAALCQWLVQFVMTKALPYIFSSFGYGTWFFFAAWMLTATLWTFFFMPETKGLTIDRMDALFGYQGHARADDVEIGLQMARAQDDIQTIQNEDQFLLDYFVHSTVPPILAPVETQQQWSSMRRHLLVMARESSMVHSALLSFSDLLLRRRRQHIRTTTGGQRHHQDSTRELSRYTASTETSQPRREHLLATCFFLSYVDILEGRTEAAHGSLKIAYHIFDKGEKTSFGPLEIRILSWIRLLDGRAVSAGGEGLFLSDDEASEMLVQPSPAGLDSLPGDLGPSNDADQGAEIEDALFQALYQPGAVFFQKVQSFMGRISKIDPWHRSRGTVADETEVMIIAAKITRDLDKLFDSRPRLMDYAAKGQLTPQHLSPHLSHTITRVFRTYATMETVLALAKIKELAKMMVDTPSESGIEGGEPLPVNMLWPLLMLGSEEEDPHERIWIRNQICRMQEVATNAEMTAQVLDEVQKMQDLTKTRVDIRSIMHKIFDACFAIV</sequence>
<dbReference type="InterPro" id="IPR003663">
    <property type="entry name" value="Sugar/inositol_transpt"/>
</dbReference>
<comment type="similarity">
    <text evidence="2">Belongs to the major facilitator superfamily. Sugar transporter (TC 2.A.1.1) family.</text>
</comment>
<evidence type="ECO:0000256" key="6">
    <source>
        <dbReference type="ARBA" id="ARBA00023136"/>
    </source>
</evidence>
<feature type="region of interest" description="Disordered" evidence="7">
    <location>
        <begin position="589"/>
        <end position="615"/>
    </location>
</feature>
<feature type="transmembrane region" description="Helical" evidence="8">
    <location>
        <begin position="189"/>
        <end position="210"/>
    </location>
</feature>
<keyword evidence="5 8" id="KW-1133">Transmembrane helix</keyword>
<dbReference type="PROSITE" id="PS00217">
    <property type="entry name" value="SUGAR_TRANSPORT_2"/>
    <property type="match status" value="1"/>
</dbReference>
<feature type="transmembrane region" description="Helical" evidence="8">
    <location>
        <begin position="69"/>
        <end position="88"/>
    </location>
</feature>
<proteinExistence type="inferred from homology"/>
<dbReference type="PROSITE" id="PS50850">
    <property type="entry name" value="MFS"/>
    <property type="match status" value="1"/>
</dbReference>
<dbReference type="SUPFAM" id="SSF103473">
    <property type="entry name" value="MFS general substrate transporter"/>
    <property type="match status" value="1"/>
</dbReference>
<feature type="transmembrane region" description="Helical" evidence="8">
    <location>
        <begin position="392"/>
        <end position="412"/>
    </location>
</feature>
<protein>
    <submittedName>
        <fullName evidence="10">General substrate transporter</fullName>
    </submittedName>
</protein>
<dbReference type="PANTHER" id="PTHR48022">
    <property type="entry name" value="PLASTIDIC GLUCOSE TRANSPORTER 4"/>
    <property type="match status" value="1"/>
</dbReference>
<feature type="transmembrane region" description="Helical" evidence="8">
    <location>
        <begin position="120"/>
        <end position="143"/>
    </location>
</feature>
<feature type="transmembrane region" description="Helical" evidence="8">
    <location>
        <begin position="424"/>
        <end position="444"/>
    </location>
</feature>
<dbReference type="Pfam" id="PF11951">
    <property type="entry name" value="Fungal_trans_2"/>
    <property type="match status" value="1"/>
</dbReference>
<dbReference type="AlphaFoldDB" id="A0A9P8EU34"/>
<dbReference type="GO" id="GO:0005351">
    <property type="term" value="F:carbohydrate:proton symporter activity"/>
    <property type="evidence" value="ECO:0007669"/>
    <property type="project" value="TreeGrafter"/>
</dbReference>
<feature type="transmembrane region" description="Helical" evidence="8">
    <location>
        <begin position="322"/>
        <end position="342"/>
    </location>
</feature>
<keyword evidence="3" id="KW-0813">Transport</keyword>
<evidence type="ECO:0000256" key="1">
    <source>
        <dbReference type="ARBA" id="ARBA00004141"/>
    </source>
</evidence>
<feature type="transmembrane region" description="Helical" evidence="8">
    <location>
        <begin position="95"/>
        <end position="114"/>
    </location>
</feature>
<organism evidence="10 11">
    <name type="scientific">Aureobasidium melanogenum</name>
    <name type="common">Aureobasidium pullulans var. melanogenum</name>
    <dbReference type="NCBI Taxonomy" id="46634"/>
    <lineage>
        <taxon>Eukaryota</taxon>
        <taxon>Fungi</taxon>
        <taxon>Dikarya</taxon>
        <taxon>Ascomycota</taxon>
        <taxon>Pezizomycotina</taxon>
        <taxon>Dothideomycetes</taxon>
        <taxon>Dothideomycetidae</taxon>
        <taxon>Dothideales</taxon>
        <taxon>Saccotheciaceae</taxon>
        <taxon>Aureobasidium</taxon>
    </lineage>
</organism>
<gene>
    <name evidence="10" type="ORF">KCU76_g2329</name>
</gene>
<evidence type="ECO:0000256" key="7">
    <source>
        <dbReference type="SAM" id="MobiDB-lite"/>
    </source>
</evidence>
<dbReference type="Gene3D" id="1.20.1250.20">
    <property type="entry name" value="MFS general substrate transporter like domains"/>
    <property type="match status" value="1"/>
</dbReference>
<evidence type="ECO:0000313" key="11">
    <source>
        <dbReference type="Proteomes" id="UP000779574"/>
    </source>
</evidence>
<dbReference type="InterPro" id="IPR005829">
    <property type="entry name" value="Sugar_transporter_CS"/>
</dbReference>
<feature type="transmembrane region" description="Helical" evidence="8">
    <location>
        <begin position="354"/>
        <end position="372"/>
    </location>
</feature>
<comment type="subcellular location">
    <subcellularLocation>
        <location evidence="1">Membrane</location>
        <topology evidence="1">Multi-pass membrane protein</topology>
    </subcellularLocation>
</comment>
<dbReference type="InterPro" id="IPR020846">
    <property type="entry name" value="MFS_dom"/>
</dbReference>
<dbReference type="NCBIfam" id="TIGR00879">
    <property type="entry name" value="SP"/>
    <property type="match status" value="1"/>
</dbReference>
<evidence type="ECO:0000259" key="9">
    <source>
        <dbReference type="PROSITE" id="PS50850"/>
    </source>
</evidence>
<reference evidence="10" key="2">
    <citation type="submission" date="2021-08" db="EMBL/GenBank/DDBJ databases">
        <authorList>
            <person name="Gostincar C."/>
            <person name="Sun X."/>
            <person name="Song Z."/>
            <person name="Gunde-Cimerman N."/>
        </authorList>
    </citation>
    <scope>NUCLEOTIDE SEQUENCE</scope>
    <source>
        <strain evidence="10">EXF-9911</strain>
    </source>
</reference>
<dbReference type="PRINTS" id="PR00171">
    <property type="entry name" value="SUGRTRNSPORT"/>
</dbReference>
<name>A0A9P8EU34_AURME</name>
<evidence type="ECO:0000256" key="3">
    <source>
        <dbReference type="ARBA" id="ARBA00022448"/>
    </source>
</evidence>
<comment type="caution">
    <text evidence="10">The sequence shown here is derived from an EMBL/GenBank/DDBJ whole genome shotgun (WGS) entry which is preliminary data.</text>
</comment>